<dbReference type="InterPro" id="IPR011047">
    <property type="entry name" value="Quinoprotein_ADH-like_sf"/>
</dbReference>
<dbReference type="Proteomes" id="UP000316304">
    <property type="component" value="Unassembled WGS sequence"/>
</dbReference>
<dbReference type="Pfam" id="PF13360">
    <property type="entry name" value="PQQ_2"/>
    <property type="match status" value="2"/>
</dbReference>
<dbReference type="RefSeq" id="WP_146595029.1">
    <property type="nucleotide sequence ID" value="NZ_SJPT01000004.1"/>
</dbReference>
<keyword evidence="3" id="KW-1185">Reference proteome</keyword>
<dbReference type="EMBL" id="SJPT01000004">
    <property type="protein sequence ID" value="TWU23298.1"/>
    <property type="molecule type" value="Genomic_DNA"/>
</dbReference>
<protein>
    <submittedName>
        <fullName evidence="2">Outer membrane biogenesis protein BamB</fullName>
    </submittedName>
</protein>
<dbReference type="OrthoDB" id="244732at2"/>
<dbReference type="PANTHER" id="PTHR34512">
    <property type="entry name" value="CELL SURFACE PROTEIN"/>
    <property type="match status" value="1"/>
</dbReference>
<comment type="caution">
    <text evidence="2">The sequence shown here is derived from an EMBL/GenBank/DDBJ whole genome shotgun (WGS) entry which is preliminary data.</text>
</comment>
<feature type="domain" description="Pyrrolo-quinoline quinone repeat" evidence="1">
    <location>
        <begin position="295"/>
        <end position="401"/>
    </location>
</feature>
<dbReference type="SMART" id="SM00564">
    <property type="entry name" value="PQQ"/>
    <property type="match status" value="3"/>
</dbReference>
<organism evidence="2 3">
    <name type="scientific">Novipirellula galeiformis</name>
    <dbReference type="NCBI Taxonomy" id="2528004"/>
    <lineage>
        <taxon>Bacteria</taxon>
        <taxon>Pseudomonadati</taxon>
        <taxon>Planctomycetota</taxon>
        <taxon>Planctomycetia</taxon>
        <taxon>Pirellulales</taxon>
        <taxon>Pirellulaceae</taxon>
        <taxon>Novipirellula</taxon>
    </lineage>
</organism>
<reference evidence="2 3" key="1">
    <citation type="submission" date="2019-02" db="EMBL/GenBank/DDBJ databases">
        <title>Deep-cultivation of Planctomycetes and their phenomic and genomic characterization uncovers novel biology.</title>
        <authorList>
            <person name="Wiegand S."/>
            <person name="Jogler M."/>
            <person name="Boedeker C."/>
            <person name="Pinto D."/>
            <person name="Vollmers J."/>
            <person name="Rivas-Marin E."/>
            <person name="Kohn T."/>
            <person name="Peeters S.H."/>
            <person name="Heuer A."/>
            <person name="Rast P."/>
            <person name="Oberbeckmann S."/>
            <person name="Bunk B."/>
            <person name="Jeske O."/>
            <person name="Meyerdierks A."/>
            <person name="Storesund J.E."/>
            <person name="Kallscheuer N."/>
            <person name="Luecker S."/>
            <person name="Lage O.M."/>
            <person name="Pohl T."/>
            <person name="Merkel B.J."/>
            <person name="Hornburger P."/>
            <person name="Mueller R.-W."/>
            <person name="Bruemmer F."/>
            <person name="Labrenz M."/>
            <person name="Spormann A.M."/>
            <person name="Op Den Camp H."/>
            <person name="Overmann J."/>
            <person name="Amann R."/>
            <person name="Jetten M.S.M."/>
            <person name="Mascher T."/>
            <person name="Medema M.H."/>
            <person name="Devos D.P."/>
            <person name="Kaster A.-K."/>
            <person name="Ovreas L."/>
            <person name="Rohde M."/>
            <person name="Galperin M.Y."/>
            <person name="Jogler C."/>
        </authorList>
    </citation>
    <scope>NUCLEOTIDE SEQUENCE [LARGE SCALE GENOMIC DNA]</scope>
    <source>
        <strain evidence="2 3">Pla52o</strain>
    </source>
</reference>
<evidence type="ECO:0000313" key="2">
    <source>
        <dbReference type="EMBL" id="TWU23298.1"/>
    </source>
</evidence>
<dbReference type="AlphaFoldDB" id="A0A5C6CG69"/>
<feature type="domain" description="Pyrrolo-quinoline quinone repeat" evidence="1">
    <location>
        <begin position="43"/>
        <end position="149"/>
    </location>
</feature>
<dbReference type="Gene3D" id="2.40.10.480">
    <property type="match status" value="1"/>
</dbReference>
<gene>
    <name evidence="2" type="ORF">Pla52o_28340</name>
</gene>
<dbReference type="InterPro" id="IPR018391">
    <property type="entry name" value="PQQ_b-propeller_rpt"/>
</dbReference>
<proteinExistence type="predicted"/>
<name>A0A5C6CG69_9BACT</name>
<evidence type="ECO:0000259" key="1">
    <source>
        <dbReference type="Pfam" id="PF13360"/>
    </source>
</evidence>
<dbReference type="InterPro" id="IPR015943">
    <property type="entry name" value="WD40/YVTN_repeat-like_dom_sf"/>
</dbReference>
<evidence type="ECO:0000313" key="3">
    <source>
        <dbReference type="Proteomes" id="UP000316304"/>
    </source>
</evidence>
<dbReference type="PANTHER" id="PTHR34512:SF30">
    <property type="entry name" value="OUTER MEMBRANE PROTEIN ASSEMBLY FACTOR BAMB"/>
    <property type="match status" value="1"/>
</dbReference>
<dbReference type="InterPro" id="IPR002372">
    <property type="entry name" value="PQQ_rpt_dom"/>
</dbReference>
<dbReference type="SUPFAM" id="SSF50998">
    <property type="entry name" value="Quinoprotein alcohol dehydrogenase-like"/>
    <property type="match status" value="1"/>
</dbReference>
<sequence length="437" mass="46934">MFYVLAIWIGLTTSVPDAWPAFLGAGAGPRDATALPLTWSPTEHIAWIKSVPGHGQSSPVVWGNRVFVTSVEGAQKDTYYTVCLDTADGSELWRNELTNSAPVTNSHYVSRAAPTPVVDEHRVIAVFESGDCVAYDHAGKTQWTRTLVKEEGPFVAEFGLGASPCQTESTVFVLLEHDGPSSLLALDKQTGKTLWKAPRDPRRSWSSPAVIEVEGAPQIVVSSAGTVDGYDPGTGTLLWSFKDVGGNTSTTPMNIGGGRFLIGASPGRNGENAGSAADSNGLMQITREGGTWTATRQWTATKATPTWASPIVHQGLAYWINRSGVIHCFDATTGEALFTERSKQSSWATPYGVGNRVYFFGKDGLVTVLSAGREFNVLAENATWDEGTLPPETKLAEESSEQRRRAAAMFSKPTLYGVAVTEDAFLLRVGNAVICVR</sequence>
<dbReference type="Gene3D" id="2.130.10.10">
    <property type="entry name" value="YVTN repeat-like/Quinoprotein amine dehydrogenase"/>
    <property type="match status" value="1"/>
</dbReference>
<accession>A0A5C6CG69</accession>